<comment type="caution">
    <text evidence="1">The sequence shown here is derived from an EMBL/GenBank/DDBJ whole genome shotgun (WGS) entry which is preliminary data.</text>
</comment>
<evidence type="ECO:0000313" key="1">
    <source>
        <dbReference type="EMBL" id="TNH41558.1"/>
    </source>
</evidence>
<dbReference type="AlphaFoldDB" id="A0A5C4RCE0"/>
<dbReference type="EMBL" id="SBIJ01000090">
    <property type="protein sequence ID" value="TNH41558.1"/>
    <property type="molecule type" value="Genomic_DNA"/>
</dbReference>
<name>A0A5C4RCE0_PHOLU</name>
<organism evidence="1 2">
    <name type="scientific">Photorhabdus luminescens subsp. sonorensis</name>
    <dbReference type="NCBI Taxonomy" id="1173677"/>
    <lineage>
        <taxon>Bacteria</taxon>
        <taxon>Pseudomonadati</taxon>
        <taxon>Pseudomonadota</taxon>
        <taxon>Gammaproteobacteria</taxon>
        <taxon>Enterobacterales</taxon>
        <taxon>Morganellaceae</taxon>
        <taxon>Photorhabdus</taxon>
    </lineage>
</organism>
<proteinExistence type="predicted"/>
<evidence type="ECO:0000313" key="2">
    <source>
        <dbReference type="Proteomes" id="UP000307592"/>
    </source>
</evidence>
<gene>
    <name evidence="1" type="ORF">EP164_21915</name>
</gene>
<accession>A0A5C4RCE0</accession>
<dbReference type="RefSeq" id="WP_139657206.1">
    <property type="nucleotide sequence ID" value="NZ_CAWOQH010000222.1"/>
</dbReference>
<reference evidence="1 2" key="1">
    <citation type="submission" date="2019-01" db="EMBL/GenBank/DDBJ databases">
        <title>Draft genome assembly of Photorhabdus luminescens subsp. sonorensis Caborca.</title>
        <authorList>
            <person name="Duong D.A."/>
            <person name="Espinosa-Artiles P."/>
            <person name="Orozco R.A."/>
            <person name="Molnar I."/>
            <person name="Stock P."/>
        </authorList>
    </citation>
    <scope>NUCLEOTIDE SEQUENCE [LARGE SCALE GENOMIC DNA]</scope>
    <source>
        <strain evidence="1 2">Caborca</strain>
    </source>
</reference>
<dbReference type="Proteomes" id="UP000307592">
    <property type="component" value="Unassembled WGS sequence"/>
</dbReference>
<sequence length="265" mass="30926">MYTGIAIYNSKELSPIAAYELGSLFFSIFDIPITGAGYYKYIKNGAHPGDHDLIEISFSELKEKIFSQEATAFRIYYEQEDYTPWLSSFGYTTNEFGGFYHIDAQFPNKIGNHEKIISFIKLLVDKVKFPYGVIYDSDRVTKTFYYARGDNLVNIYPYENPSIFKRETPGRFNGKERYNDNMLRMVYPYNIINNFHLEINIGNINLKQWILGNKEHGSLEKLNDELWLWKVKETHLDEINKYCGEAGILIAWKTPPSKKIIKKLP</sequence>
<protein>
    <submittedName>
        <fullName evidence="1">Uncharacterized protein</fullName>
    </submittedName>
</protein>